<comment type="caution">
    <text evidence="2">The sequence shown here is derived from an EMBL/GenBank/DDBJ whole genome shotgun (WGS) entry which is preliminary data.</text>
</comment>
<dbReference type="Proteomes" id="UP000291591">
    <property type="component" value="Unassembled WGS sequence"/>
</dbReference>
<dbReference type="AlphaFoldDB" id="A0A4V2FQV0"/>
<accession>A0A4V2FQV0</accession>
<proteinExistence type="predicted"/>
<feature type="region of interest" description="Disordered" evidence="1">
    <location>
        <begin position="90"/>
        <end position="109"/>
    </location>
</feature>
<dbReference type="EMBL" id="SHKL01000001">
    <property type="protein sequence ID" value="RZT85930.1"/>
    <property type="molecule type" value="Genomic_DNA"/>
</dbReference>
<gene>
    <name evidence="2" type="ORF">EV383_2817</name>
</gene>
<evidence type="ECO:0000313" key="3">
    <source>
        <dbReference type="Proteomes" id="UP000291591"/>
    </source>
</evidence>
<protein>
    <submittedName>
        <fullName evidence="2">Uncharacterized protein</fullName>
    </submittedName>
</protein>
<feature type="region of interest" description="Disordered" evidence="1">
    <location>
        <begin position="1"/>
        <end position="22"/>
    </location>
</feature>
<dbReference type="RefSeq" id="WP_130290316.1">
    <property type="nucleotide sequence ID" value="NZ_SHKL01000001.1"/>
</dbReference>
<keyword evidence="3" id="KW-1185">Reference proteome</keyword>
<reference evidence="2 3" key="1">
    <citation type="submission" date="2019-02" db="EMBL/GenBank/DDBJ databases">
        <title>Sequencing the genomes of 1000 actinobacteria strains.</title>
        <authorList>
            <person name="Klenk H.-P."/>
        </authorList>
    </citation>
    <scope>NUCLEOTIDE SEQUENCE [LARGE SCALE GENOMIC DNA]</scope>
    <source>
        <strain evidence="2 3">DSM 45779</strain>
    </source>
</reference>
<sequence length="109" mass="11808">MGATYSVGDSSTGGGSLRRGASPQAIRSALLAEDRRRFDLAYESALTEAKVSLDLTALFEMLETWRGLALLQQDPSRFHAVARRAAELLTGEPSPDDEPLSVTRAKARM</sequence>
<dbReference type="Pfam" id="PF19760">
    <property type="entry name" value="DUF6247"/>
    <property type="match status" value="1"/>
</dbReference>
<dbReference type="InterPro" id="IPR046214">
    <property type="entry name" value="DUF6247"/>
</dbReference>
<name>A0A4V2FQV0_PSEST</name>
<evidence type="ECO:0000313" key="2">
    <source>
        <dbReference type="EMBL" id="RZT85930.1"/>
    </source>
</evidence>
<evidence type="ECO:0000256" key="1">
    <source>
        <dbReference type="SAM" id="MobiDB-lite"/>
    </source>
</evidence>
<organism evidence="2 3">
    <name type="scientific">Pseudonocardia sediminis</name>
    <dbReference type="NCBI Taxonomy" id="1397368"/>
    <lineage>
        <taxon>Bacteria</taxon>
        <taxon>Bacillati</taxon>
        <taxon>Actinomycetota</taxon>
        <taxon>Actinomycetes</taxon>
        <taxon>Pseudonocardiales</taxon>
        <taxon>Pseudonocardiaceae</taxon>
        <taxon>Pseudonocardia</taxon>
    </lineage>
</organism>
<dbReference type="OrthoDB" id="3576711at2"/>